<name>A0ABT5VG65_9BACI</name>
<sequence>MNYTFITFILIFMQIINVHSDLTITFKGETLATVNRSDFTSPVFQGILVDEEKLETFIDKIEEQVTKEPVDATIDPYGRLVPEQYGYSLDRKRFSEAFYAYFFNNSSDEIEVPRFITYPRVDSELLLSLRNKQVGQYVTYFNKFNKQRAHNISLAVDAINNYVVFPGETFSFNQVVGNRTVEKGYLPAPIIVRGELTDGIGGGICQVSSTLFNAVDKVGVEIVQRYSHSRRVRYVPPGRDATVSWYGPDFKFKNNYTQPLLIQARLYGGSVIIRIFSSETFVKPQKKTS</sequence>
<dbReference type="InterPro" id="IPR052913">
    <property type="entry name" value="Glycopeptide_resist_protein"/>
</dbReference>
<evidence type="ECO:0000313" key="2">
    <source>
        <dbReference type="EMBL" id="MDE5414446.1"/>
    </source>
</evidence>
<evidence type="ECO:0000313" key="3">
    <source>
        <dbReference type="Proteomes" id="UP001148125"/>
    </source>
</evidence>
<reference evidence="2" key="1">
    <citation type="submission" date="2024-05" db="EMBL/GenBank/DDBJ databases">
        <title>Alkalihalobacillus sp. strain MEB203 novel alkaliphilic bacterium from Lonar Lake, India.</title>
        <authorList>
            <person name="Joshi A."/>
            <person name="Thite S."/>
            <person name="Mengade P."/>
        </authorList>
    </citation>
    <scope>NUCLEOTIDE SEQUENCE</scope>
    <source>
        <strain evidence="2">MEB 203</strain>
    </source>
</reference>
<feature type="domain" description="YoaR-like putative peptidoglycan binding" evidence="1">
    <location>
        <begin position="47"/>
        <end position="101"/>
    </location>
</feature>
<evidence type="ECO:0000259" key="1">
    <source>
        <dbReference type="Pfam" id="PF12229"/>
    </source>
</evidence>
<gene>
    <name evidence="2" type="ORF">N7Z68_13785</name>
</gene>
<accession>A0ABT5VG65</accession>
<organism evidence="2 3">
    <name type="scientific">Alkalihalobacterium chitinilyticum</name>
    <dbReference type="NCBI Taxonomy" id="2980103"/>
    <lineage>
        <taxon>Bacteria</taxon>
        <taxon>Bacillati</taxon>
        <taxon>Bacillota</taxon>
        <taxon>Bacilli</taxon>
        <taxon>Bacillales</taxon>
        <taxon>Bacillaceae</taxon>
        <taxon>Alkalihalobacterium</taxon>
    </lineage>
</organism>
<dbReference type="EMBL" id="JAOTPO010000009">
    <property type="protein sequence ID" value="MDE5414446.1"/>
    <property type="molecule type" value="Genomic_DNA"/>
</dbReference>
<dbReference type="Proteomes" id="UP001148125">
    <property type="component" value="Unassembled WGS sequence"/>
</dbReference>
<dbReference type="RefSeq" id="WP_275119058.1">
    <property type="nucleotide sequence ID" value="NZ_JAOTPO010000009.1"/>
</dbReference>
<protein>
    <submittedName>
        <fullName evidence="2">VanW family protein</fullName>
    </submittedName>
</protein>
<dbReference type="InterPro" id="IPR022029">
    <property type="entry name" value="YoaR-like_PG-bd"/>
</dbReference>
<dbReference type="PANTHER" id="PTHR35788:SF1">
    <property type="entry name" value="EXPORTED PROTEIN"/>
    <property type="match status" value="1"/>
</dbReference>
<proteinExistence type="predicted"/>
<dbReference type="PANTHER" id="PTHR35788">
    <property type="entry name" value="EXPORTED PROTEIN-RELATED"/>
    <property type="match status" value="1"/>
</dbReference>
<comment type="caution">
    <text evidence="2">The sequence shown here is derived from an EMBL/GenBank/DDBJ whole genome shotgun (WGS) entry which is preliminary data.</text>
</comment>
<dbReference type="Pfam" id="PF04294">
    <property type="entry name" value="VanW"/>
    <property type="match status" value="1"/>
</dbReference>
<keyword evidence="3" id="KW-1185">Reference proteome</keyword>
<dbReference type="InterPro" id="IPR007391">
    <property type="entry name" value="Vancomycin_resist_VanW"/>
</dbReference>
<dbReference type="Pfam" id="PF12229">
    <property type="entry name" value="PG_binding_4"/>
    <property type="match status" value="1"/>
</dbReference>